<evidence type="ECO:0000256" key="4">
    <source>
        <dbReference type="ARBA" id="ARBA00022490"/>
    </source>
</evidence>
<keyword evidence="8 13" id="KW-0949">S-adenosyl-L-methionine</keyword>
<dbReference type="Pfam" id="PF01189">
    <property type="entry name" value="Methyltr_RsmB-F"/>
    <property type="match status" value="1"/>
</dbReference>
<evidence type="ECO:0000313" key="15">
    <source>
        <dbReference type="EMBL" id="OGI47839.1"/>
    </source>
</evidence>
<feature type="binding site" evidence="13">
    <location>
        <position position="283"/>
    </location>
    <ligand>
        <name>S-adenosyl-L-methionine</name>
        <dbReference type="ChEBI" id="CHEBI:59789"/>
    </ligand>
</feature>
<feature type="binding site" evidence="13">
    <location>
        <begin position="259"/>
        <end position="265"/>
    </location>
    <ligand>
        <name>S-adenosyl-L-methionine</name>
        <dbReference type="ChEBI" id="CHEBI:59789"/>
    </ligand>
</feature>
<evidence type="ECO:0000256" key="1">
    <source>
        <dbReference type="ARBA" id="ARBA00002724"/>
    </source>
</evidence>
<evidence type="ECO:0000259" key="14">
    <source>
        <dbReference type="PROSITE" id="PS51686"/>
    </source>
</evidence>
<dbReference type="PRINTS" id="PR02008">
    <property type="entry name" value="RCMTFAMILY"/>
</dbReference>
<dbReference type="InterPro" id="IPR049560">
    <property type="entry name" value="MeTrfase_RsmB-F_NOP2_cat"/>
</dbReference>
<evidence type="ECO:0000256" key="10">
    <source>
        <dbReference type="ARBA" id="ARBA00030399"/>
    </source>
</evidence>
<evidence type="ECO:0000256" key="12">
    <source>
        <dbReference type="ARBA" id="ARBA00047283"/>
    </source>
</evidence>
<evidence type="ECO:0000256" key="8">
    <source>
        <dbReference type="ARBA" id="ARBA00022691"/>
    </source>
</evidence>
<keyword evidence="5" id="KW-0698">rRNA processing</keyword>
<evidence type="ECO:0000313" key="16">
    <source>
        <dbReference type="Proteomes" id="UP000178885"/>
    </source>
</evidence>
<dbReference type="Gene3D" id="1.10.940.10">
    <property type="entry name" value="NusB-like"/>
    <property type="match status" value="1"/>
</dbReference>
<dbReference type="Gene3D" id="3.30.70.1170">
    <property type="entry name" value="Sun protein, domain 3"/>
    <property type="match status" value="1"/>
</dbReference>
<feature type="active site" description="Nucleophile" evidence="13">
    <location>
        <position position="381"/>
    </location>
</feature>
<dbReference type="InterPro" id="IPR054728">
    <property type="entry name" value="RsmB-like_ferredoxin"/>
</dbReference>
<dbReference type="GO" id="GO:0006355">
    <property type="term" value="P:regulation of DNA-templated transcription"/>
    <property type="evidence" value="ECO:0007669"/>
    <property type="project" value="InterPro"/>
</dbReference>
<proteinExistence type="inferred from homology"/>
<dbReference type="InterPro" id="IPR006027">
    <property type="entry name" value="NusB_RsmB_TIM44"/>
</dbReference>
<dbReference type="Gene3D" id="1.10.287.730">
    <property type="entry name" value="Helix hairpin bin"/>
    <property type="match status" value="1"/>
</dbReference>
<dbReference type="PANTHER" id="PTHR22807">
    <property type="entry name" value="NOP2 YEAST -RELATED NOL1/NOP2/FMU SUN DOMAIN-CONTAINING"/>
    <property type="match status" value="1"/>
</dbReference>
<dbReference type="EC" id="2.1.1.176" evidence="3"/>
<comment type="catalytic activity">
    <reaction evidence="12">
        <text>cytidine(967) in 16S rRNA + S-adenosyl-L-methionine = 5-methylcytidine(967) in 16S rRNA + S-adenosyl-L-homocysteine + H(+)</text>
        <dbReference type="Rhea" id="RHEA:42748"/>
        <dbReference type="Rhea" id="RHEA-COMP:10219"/>
        <dbReference type="Rhea" id="RHEA-COMP:10220"/>
        <dbReference type="ChEBI" id="CHEBI:15378"/>
        <dbReference type="ChEBI" id="CHEBI:57856"/>
        <dbReference type="ChEBI" id="CHEBI:59789"/>
        <dbReference type="ChEBI" id="CHEBI:74483"/>
        <dbReference type="ChEBI" id="CHEBI:82748"/>
        <dbReference type="EC" id="2.1.1.176"/>
    </reaction>
</comment>
<reference evidence="15 16" key="1">
    <citation type="journal article" date="2016" name="Nat. Commun.">
        <title>Thousands of microbial genomes shed light on interconnected biogeochemical processes in an aquifer system.</title>
        <authorList>
            <person name="Anantharaman K."/>
            <person name="Brown C.T."/>
            <person name="Hug L.A."/>
            <person name="Sharon I."/>
            <person name="Castelle C.J."/>
            <person name="Probst A.J."/>
            <person name="Thomas B.C."/>
            <person name="Singh A."/>
            <person name="Wilkins M.J."/>
            <person name="Karaoz U."/>
            <person name="Brodie E.L."/>
            <person name="Williams K.H."/>
            <person name="Hubbard S.S."/>
            <person name="Banfield J.F."/>
        </authorList>
    </citation>
    <scope>NUCLEOTIDE SEQUENCE [LARGE SCALE GENOMIC DNA]</scope>
</reference>
<dbReference type="PANTHER" id="PTHR22807:SF61">
    <property type="entry name" value="NOL1_NOP2_SUN FAMILY PROTEIN _ ANTITERMINATION NUSB DOMAIN-CONTAINING PROTEIN"/>
    <property type="match status" value="1"/>
</dbReference>
<dbReference type="SUPFAM" id="SSF48013">
    <property type="entry name" value="NusB-like"/>
    <property type="match status" value="1"/>
</dbReference>
<dbReference type="AlphaFoldDB" id="A0A1F6TS05"/>
<dbReference type="Proteomes" id="UP000178885">
    <property type="component" value="Unassembled WGS sequence"/>
</dbReference>
<evidence type="ECO:0000256" key="13">
    <source>
        <dbReference type="PROSITE-ProRule" id="PRU01023"/>
    </source>
</evidence>
<comment type="function">
    <text evidence="1">Specifically methylates the cytosine at position 967 (m5C967) of 16S rRNA.</text>
</comment>
<keyword evidence="7 13" id="KW-0808">Transferase</keyword>
<comment type="caution">
    <text evidence="15">The sequence shown here is derived from an EMBL/GenBank/DDBJ whole genome shotgun (WGS) entry which is preliminary data.</text>
</comment>
<gene>
    <name evidence="15" type="ORF">A2151_01365</name>
</gene>
<dbReference type="PROSITE" id="PS51686">
    <property type="entry name" value="SAM_MT_RSMB_NOP"/>
    <property type="match status" value="1"/>
</dbReference>
<dbReference type="Pfam" id="PF22458">
    <property type="entry name" value="RsmF-B_ferredox"/>
    <property type="match status" value="1"/>
</dbReference>
<evidence type="ECO:0000256" key="6">
    <source>
        <dbReference type="ARBA" id="ARBA00022603"/>
    </source>
</evidence>
<evidence type="ECO:0000256" key="5">
    <source>
        <dbReference type="ARBA" id="ARBA00022552"/>
    </source>
</evidence>
<dbReference type="GO" id="GO:0008649">
    <property type="term" value="F:rRNA methyltransferase activity"/>
    <property type="evidence" value="ECO:0007669"/>
    <property type="project" value="InterPro"/>
</dbReference>
<feature type="binding site" evidence="13">
    <location>
        <position position="309"/>
    </location>
    <ligand>
        <name>S-adenosyl-L-methionine</name>
        <dbReference type="ChEBI" id="CHEBI:59789"/>
    </ligand>
</feature>
<dbReference type="InterPro" id="IPR001678">
    <property type="entry name" value="MeTrfase_RsmB-F_NOP2_dom"/>
</dbReference>
<name>A0A1F6TS05_9PROT</name>
<dbReference type="NCBIfam" id="NF008149">
    <property type="entry name" value="PRK10901.1"/>
    <property type="match status" value="1"/>
</dbReference>
<dbReference type="CDD" id="cd02440">
    <property type="entry name" value="AdoMet_MTases"/>
    <property type="match status" value="1"/>
</dbReference>
<dbReference type="GO" id="GO:0003723">
    <property type="term" value="F:RNA binding"/>
    <property type="evidence" value="ECO:0007669"/>
    <property type="project" value="UniProtKB-UniRule"/>
</dbReference>
<dbReference type="InterPro" id="IPR035926">
    <property type="entry name" value="NusB-like_sf"/>
</dbReference>
<comment type="subcellular location">
    <subcellularLocation>
        <location evidence="2">Cytoplasm</location>
    </subcellularLocation>
</comment>
<dbReference type="GO" id="GO:0005737">
    <property type="term" value="C:cytoplasm"/>
    <property type="evidence" value="ECO:0007669"/>
    <property type="project" value="UniProtKB-SubCell"/>
</dbReference>
<keyword evidence="9 13" id="KW-0694">RNA-binding</keyword>
<evidence type="ECO:0000256" key="2">
    <source>
        <dbReference type="ARBA" id="ARBA00004496"/>
    </source>
</evidence>
<dbReference type="InterPro" id="IPR004573">
    <property type="entry name" value="rRNA_ssu_MeTfrase_B"/>
</dbReference>
<dbReference type="SUPFAM" id="SSF53335">
    <property type="entry name" value="S-adenosyl-L-methionine-dependent methyltransferases"/>
    <property type="match status" value="1"/>
</dbReference>
<feature type="domain" description="SAM-dependent MTase RsmB/NOP-type" evidence="14">
    <location>
        <begin position="169"/>
        <end position="439"/>
    </location>
</feature>
<accession>A0A1F6TS05</accession>
<evidence type="ECO:0000256" key="11">
    <source>
        <dbReference type="ARBA" id="ARBA00031088"/>
    </source>
</evidence>
<dbReference type="EMBL" id="MFSU01000045">
    <property type="protein sequence ID" value="OGI47839.1"/>
    <property type="molecule type" value="Genomic_DNA"/>
</dbReference>
<evidence type="ECO:0000256" key="7">
    <source>
        <dbReference type="ARBA" id="ARBA00022679"/>
    </source>
</evidence>
<evidence type="ECO:0000256" key="3">
    <source>
        <dbReference type="ARBA" id="ARBA00012140"/>
    </source>
</evidence>
<organism evidence="15 16">
    <name type="scientific">Candidatus Muproteobacteria bacterium RBG_16_65_34</name>
    <dbReference type="NCBI Taxonomy" id="1817760"/>
    <lineage>
        <taxon>Bacteria</taxon>
        <taxon>Pseudomonadati</taxon>
        <taxon>Pseudomonadota</taxon>
        <taxon>Candidatus Muproteobacteria</taxon>
    </lineage>
</organism>
<comment type="similarity">
    <text evidence="13">Belongs to the class I-like SAM-binding methyltransferase superfamily. RsmB/NOP family.</text>
</comment>
<dbReference type="Gene3D" id="3.40.50.150">
    <property type="entry name" value="Vaccinia Virus protein VP39"/>
    <property type="match status" value="1"/>
</dbReference>
<dbReference type="InterPro" id="IPR023267">
    <property type="entry name" value="RCMT"/>
</dbReference>
<dbReference type="InterPro" id="IPR029063">
    <property type="entry name" value="SAM-dependent_MTases_sf"/>
</dbReference>
<evidence type="ECO:0000256" key="9">
    <source>
        <dbReference type="ARBA" id="ARBA00022884"/>
    </source>
</evidence>
<dbReference type="NCBIfam" id="TIGR00563">
    <property type="entry name" value="rsmB"/>
    <property type="match status" value="1"/>
</dbReference>
<dbReference type="Pfam" id="PF01029">
    <property type="entry name" value="NusB"/>
    <property type="match status" value="1"/>
</dbReference>
<feature type="binding site" evidence="13">
    <location>
        <position position="328"/>
    </location>
    <ligand>
        <name>S-adenosyl-L-methionine</name>
        <dbReference type="ChEBI" id="CHEBI:59789"/>
    </ligand>
</feature>
<sequence length="439" mass="47944">MRAAKSSRSNPRALCVRIVDEVVARRRYLDAALDEHLPRAPAAARAFIQEMAYGTLRWFHQLAAIAALLLERPLKQKDRDIHALLLIGLYQLRSMRLPAHAAVTETVAAAEALGKPWAKNLLNACLREYLRRAARLDEVIESDPVLQYSHPAWLTEEIRGVYPEHWEQVLAAGNERPPMVLRVNLLKNSRAEYLARLKTAGLAAAPHPAAESAVTLETPVAVAELPGFAQGCVSVQDAAAQLAAGLLDAQPGERVLDACAAPGGKTAHLLERTPTLAECLALDADPARTALIEQNLARLGLQARVVVGDAAAAATWWDGRPFARILADAPCSATGVIRRHPDIKLRRRPEDLPKLIETQRRILDGLWPLLSRGGKLLYATCSILPRENEQQIEAFLARHADAREAPLAPPVGLARAAGRQILPGMEGMDGFYYAGLRKI</sequence>
<dbReference type="FunFam" id="3.30.70.1170:FF:000002">
    <property type="entry name" value="Ribosomal RNA small subunit methyltransferase B"/>
    <property type="match status" value="1"/>
</dbReference>
<protein>
    <recommendedName>
        <fullName evidence="3">16S rRNA (cytosine(967)-C(5))-methyltransferase</fullName>
        <ecNumber evidence="3">2.1.1.176</ecNumber>
    </recommendedName>
    <alternativeName>
        <fullName evidence="10">16S rRNA m5C967 methyltransferase</fullName>
    </alternativeName>
    <alternativeName>
        <fullName evidence="11">rRNA (cytosine-C(5)-)-methyltransferase RsmB</fullName>
    </alternativeName>
</protein>
<dbReference type="STRING" id="1817760.A2151_01365"/>
<keyword evidence="4" id="KW-0963">Cytoplasm</keyword>
<dbReference type="FunFam" id="3.40.50.150:FF:000022">
    <property type="entry name" value="Ribosomal RNA small subunit methyltransferase B"/>
    <property type="match status" value="1"/>
</dbReference>
<keyword evidence="6 13" id="KW-0489">Methyltransferase</keyword>